<evidence type="ECO:0000256" key="2">
    <source>
        <dbReference type="SAM" id="Phobius"/>
    </source>
</evidence>
<evidence type="ECO:0000313" key="4">
    <source>
        <dbReference type="Proteomes" id="UP001589613"/>
    </source>
</evidence>
<feature type="transmembrane region" description="Helical" evidence="2">
    <location>
        <begin position="68"/>
        <end position="87"/>
    </location>
</feature>
<accession>A0ABV5V021</accession>
<sequence>MSTSASSDPTPPHPARGTAEGSGRLTGPPLRVYRTMPARLMGWVLVVGAGVLAALTVVDVVAGHRAGLLPPVALVVGLGALGWVLFLRPSVRLHEDGVVLGNLVTDTTVPFAAVEEVTHQWALELVDRQGRRHSAWAVPVKRERVRRQAVDDFAETTVRRRGDAGTTAQGVADEVQRALQRWRLDGGELAPDGGGDLAPGGKDPVPPVAPVQRPAWGAVVVLAVAVALVVLALLA</sequence>
<feature type="transmembrane region" description="Helical" evidence="2">
    <location>
        <begin position="40"/>
        <end position="62"/>
    </location>
</feature>
<protein>
    <recommendedName>
        <fullName evidence="5">PH (Pleckstrin Homology) domain-containing protein</fullName>
    </recommendedName>
</protein>
<dbReference type="EMBL" id="JBHMAX010000007">
    <property type="protein sequence ID" value="MFB9731129.1"/>
    <property type="molecule type" value="Genomic_DNA"/>
</dbReference>
<proteinExistence type="predicted"/>
<keyword evidence="2" id="KW-1133">Transmembrane helix</keyword>
<evidence type="ECO:0000313" key="3">
    <source>
        <dbReference type="EMBL" id="MFB9731129.1"/>
    </source>
</evidence>
<evidence type="ECO:0000256" key="1">
    <source>
        <dbReference type="SAM" id="MobiDB-lite"/>
    </source>
</evidence>
<dbReference type="RefSeq" id="WP_141337790.1">
    <property type="nucleotide sequence ID" value="NZ_JBHMAX010000007.1"/>
</dbReference>
<keyword evidence="2" id="KW-0472">Membrane</keyword>
<keyword evidence="4" id="KW-1185">Reference proteome</keyword>
<keyword evidence="2" id="KW-0812">Transmembrane</keyword>
<gene>
    <name evidence="3" type="ORF">ACFFN0_03620</name>
</gene>
<evidence type="ECO:0008006" key="5">
    <source>
        <dbReference type="Google" id="ProtNLM"/>
    </source>
</evidence>
<reference evidence="3 4" key="1">
    <citation type="submission" date="2024-09" db="EMBL/GenBank/DDBJ databases">
        <authorList>
            <person name="Sun Q."/>
            <person name="Mori K."/>
        </authorList>
    </citation>
    <scope>NUCLEOTIDE SEQUENCE [LARGE SCALE GENOMIC DNA]</scope>
    <source>
        <strain evidence="3 4">JCM 12763</strain>
    </source>
</reference>
<name>A0ABV5V021_9MICO</name>
<dbReference type="Proteomes" id="UP001589613">
    <property type="component" value="Unassembled WGS sequence"/>
</dbReference>
<feature type="region of interest" description="Disordered" evidence="1">
    <location>
        <begin position="1"/>
        <end position="28"/>
    </location>
</feature>
<comment type="caution">
    <text evidence="3">The sequence shown here is derived from an EMBL/GenBank/DDBJ whole genome shotgun (WGS) entry which is preliminary data.</text>
</comment>
<feature type="transmembrane region" description="Helical" evidence="2">
    <location>
        <begin position="215"/>
        <end position="234"/>
    </location>
</feature>
<organism evidence="3 4">
    <name type="scientific">Ornithinimicrobium kibberense</name>
    <dbReference type="NCBI Taxonomy" id="282060"/>
    <lineage>
        <taxon>Bacteria</taxon>
        <taxon>Bacillati</taxon>
        <taxon>Actinomycetota</taxon>
        <taxon>Actinomycetes</taxon>
        <taxon>Micrococcales</taxon>
        <taxon>Ornithinimicrobiaceae</taxon>
        <taxon>Ornithinimicrobium</taxon>
    </lineage>
</organism>